<feature type="region of interest" description="Disordered" evidence="1">
    <location>
        <begin position="215"/>
        <end position="346"/>
    </location>
</feature>
<feature type="compositionally biased region" description="Basic and acidic residues" evidence="1">
    <location>
        <begin position="53"/>
        <end position="66"/>
    </location>
</feature>
<dbReference type="EMBL" id="JAUKTV010000003">
    <property type="protein sequence ID" value="KAK0741640.1"/>
    <property type="molecule type" value="Genomic_DNA"/>
</dbReference>
<gene>
    <name evidence="2" type="ORF">B0T21DRAFT_432773</name>
</gene>
<evidence type="ECO:0000313" key="2">
    <source>
        <dbReference type="EMBL" id="KAK0741640.1"/>
    </source>
</evidence>
<feature type="compositionally biased region" description="Polar residues" evidence="1">
    <location>
        <begin position="148"/>
        <end position="162"/>
    </location>
</feature>
<proteinExistence type="predicted"/>
<feature type="region of interest" description="Disordered" evidence="1">
    <location>
        <begin position="1"/>
        <end position="89"/>
    </location>
</feature>
<feature type="compositionally biased region" description="Basic and acidic residues" evidence="1">
    <location>
        <begin position="226"/>
        <end position="248"/>
    </location>
</feature>
<organism evidence="2 3">
    <name type="scientific">Apiosordaria backusii</name>
    <dbReference type="NCBI Taxonomy" id="314023"/>
    <lineage>
        <taxon>Eukaryota</taxon>
        <taxon>Fungi</taxon>
        <taxon>Dikarya</taxon>
        <taxon>Ascomycota</taxon>
        <taxon>Pezizomycotina</taxon>
        <taxon>Sordariomycetes</taxon>
        <taxon>Sordariomycetidae</taxon>
        <taxon>Sordariales</taxon>
        <taxon>Lasiosphaeriaceae</taxon>
        <taxon>Apiosordaria</taxon>
    </lineage>
</organism>
<reference evidence="2" key="1">
    <citation type="submission" date="2023-06" db="EMBL/GenBank/DDBJ databases">
        <title>Genome-scale phylogeny and comparative genomics of the fungal order Sordariales.</title>
        <authorList>
            <consortium name="Lawrence Berkeley National Laboratory"/>
            <person name="Hensen N."/>
            <person name="Bonometti L."/>
            <person name="Westerberg I."/>
            <person name="Brannstrom I.O."/>
            <person name="Guillou S."/>
            <person name="Cros-Aarteil S."/>
            <person name="Calhoun S."/>
            <person name="Haridas S."/>
            <person name="Kuo A."/>
            <person name="Mondo S."/>
            <person name="Pangilinan J."/>
            <person name="Riley R."/>
            <person name="Labutti K."/>
            <person name="Andreopoulos B."/>
            <person name="Lipzen A."/>
            <person name="Chen C."/>
            <person name="Yanf M."/>
            <person name="Daum C."/>
            <person name="Ng V."/>
            <person name="Clum A."/>
            <person name="Steindorff A."/>
            <person name="Ohm R."/>
            <person name="Martin F."/>
            <person name="Silar P."/>
            <person name="Natvig D."/>
            <person name="Lalanne C."/>
            <person name="Gautier V."/>
            <person name="Ament-Velasquez S.L."/>
            <person name="Kruys A."/>
            <person name="Hutchinson M.I."/>
            <person name="Powell A.J."/>
            <person name="Barry K."/>
            <person name="Miller A.N."/>
            <person name="Grigoriev I.V."/>
            <person name="Debuchy R."/>
            <person name="Gladieux P."/>
            <person name="Thoren M.H."/>
            <person name="Johannesson H."/>
        </authorList>
    </citation>
    <scope>NUCLEOTIDE SEQUENCE</scope>
    <source>
        <strain evidence="2">CBS 540.89</strain>
    </source>
</reference>
<sequence>MSDPNEISLDFEEDQIDQNNPQDAENAEMAKLMGFSSFTTTARTRRPRPSSISDERPPCKKSRSDEGPTVPQVSDGIHPTAPQVAHPRVSCSSIIVTTDIDVDISPSPKDQQQNPFAIGVESPTITAIRVNHDEDASDAAADDDTASPNQGQQPGSRDNNPSARGAPNSRGRGNFGERGGRGGARGGRGGVHNPNWYLGYYDSRSNENPWELLEKKNGLEPVGTWLERKPYQPRGEHQQQPQEQDHQQPDQQLENTENDNGGEGSGFPPVGYRSGWAPSLHLETSPQRDLTGSSQTHPVPVSPRLLNAPPKRQNGGDPSPSQSPPQLSPQPTPPRPVQSPHVGNAG</sequence>
<keyword evidence="3" id="KW-1185">Reference proteome</keyword>
<feature type="compositionally biased region" description="Polar residues" evidence="1">
    <location>
        <begin position="282"/>
        <end position="297"/>
    </location>
</feature>
<feature type="compositionally biased region" description="Acidic residues" evidence="1">
    <location>
        <begin position="135"/>
        <end position="145"/>
    </location>
</feature>
<name>A0AA40ELQ1_9PEZI</name>
<dbReference type="AlphaFoldDB" id="A0AA40ELQ1"/>
<accession>A0AA40ELQ1</accession>
<dbReference type="Proteomes" id="UP001172159">
    <property type="component" value="Unassembled WGS sequence"/>
</dbReference>
<feature type="compositionally biased region" description="Pro residues" evidence="1">
    <location>
        <begin position="321"/>
        <end position="337"/>
    </location>
</feature>
<protein>
    <submittedName>
        <fullName evidence="2">Uncharacterized protein</fullName>
    </submittedName>
</protein>
<feature type="compositionally biased region" description="Gly residues" evidence="1">
    <location>
        <begin position="173"/>
        <end position="190"/>
    </location>
</feature>
<evidence type="ECO:0000313" key="3">
    <source>
        <dbReference type="Proteomes" id="UP001172159"/>
    </source>
</evidence>
<feature type="region of interest" description="Disordered" evidence="1">
    <location>
        <begin position="102"/>
        <end position="203"/>
    </location>
</feature>
<evidence type="ECO:0000256" key="1">
    <source>
        <dbReference type="SAM" id="MobiDB-lite"/>
    </source>
</evidence>
<comment type="caution">
    <text evidence="2">The sequence shown here is derived from an EMBL/GenBank/DDBJ whole genome shotgun (WGS) entry which is preliminary data.</text>
</comment>